<feature type="compositionally biased region" description="Low complexity" evidence="1">
    <location>
        <begin position="1"/>
        <end position="24"/>
    </location>
</feature>
<evidence type="ECO:0000313" key="3">
    <source>
        <dbReference type="EMBL" id="RXK39420.1"/>
    </source>
</evidence>
<sequence length="252" mass="28186">MADGRSSNSRSKPRSSSSRSQSSRSKSKQPGCTSHIASNVYLAYLVLILLTVLFEVLPGVTGPGSKFYWVKVKYAEGVQGGGGTQWELGGLGVCEVGGKCYTSQGPPHWGAVQGGLIFHLAVTPIFFLLSLFHAFILWKPIFKPRLTYWLSILLPLTAFLFPMISLIIDFAVRSSISGSKDIEEFNTFPAFWLCIPSIIFSTSWTLIAIWLSYIAERKRRAERAERANRERSRRKKESTSWSLASLWPWARG</sequence>
<dbReference type="VEuPathDB" id="FungiDB:TREMEDRAFT_73414"/>
<feature type="transmembrane region" description="Helical" evidence="2">
    <location>
        <begin position="190"/>
        <end position="213"/>
    </location>
</feature>
<dbReference type="Proteomes" id="UP000289152">
    <property type="component" value="Unassembled WGS sequence"/>
</dbReference>
<feature type="region of interest" description="Disordered" evidence="1">
    <location>
        <begin position="1"/>
        <end position="31"/>
    </location>
</feature>
<keyword evidence="2" id="KW-1133">Transmembrane helix</keyword>
<dbReference type="AlphaFoldDB" id="A0A4Q1BNS4"/>
<feature type="transmembrane region" description="Helical" evidence="2">
    <location>
        <begin position="116"/>
        <end position="136"/>
    </location>
</feature>
<gene>
    <name evidence="3" type="ORF">M231_03253</name>
</gene>
<dbReference type="OrthoDB" id="10661209at2759"/>
<reference evidence="3 4" key="1">
    <citation type="submission" date="2016-06" db="EMBL/GenBank/DDBJ databases">
        <title>Evolution of pathogenesis and genome organization in the Tremellales.</title>
        <authorList>
            <person name="Cuomo C."/>
            <person name="Litvintseva A."/>
            <person name="Heitman J."/>
            <person name="Chen Y."/>
            <person name="Sun S."/>
            <person name="Springer D."/>
            <person name="Dromer F."/>
            <person name="Young S."/>
            <person name="Zeng Q."/>
            <person name="Chapman S."/>
            <person name="Gujja S."/>
            <person name="Saif S."/>
            <person name="Birren B."/>
        </authorList>
    </citation>
    <scope>NUCLEOTIDE SEQUENCE [LARGE SCALE GENOMIC DNA]</scope>
    <source>
        <strain evidence="3 4">ATCC 28783</strain>
    </source>
</reference>
<protein>
    <submittedName>
        <fullName evidence="3">Uncharacterized protein</fullName>
    </submittedName>
</protein>
<accession>A0A4Q1BNS4</accession>
<feature type="transmembrane region" description="Helical" evidence="2">
    <location>
        <begin position="148"/>
        <end position="170"/>
    </location>
</feature>
<keyword evidence="2" id="KW-0812">Transmembrane</keyword>
<evidence type="ECO:0000256" key="1">
    <source>
        <dbReference type="SAM" id="MobiDB-lite"/>
    </source>
</evidence>
<feature type="transmembrane region" description="Helical" evidence="2">
    <location>
        <begin position="36"/>
        <end position="57"/>
    </location>
</feature>
<comment type="caution">
    <text evidence="3">The sequence shown here is derived from an EMBL/GenBank/DDBJ whole genome shotgun (WGS) entry which is preliminary data.</text>
</comment>
<keyword evidence="2" id="KW-0472">Membrane</keyword>
<evidence type="ECO:0000313" key="4">
    <source>
        <dbReference type="Proteomes" id="UP000289152"/>
    </source>
</evidence>
<evidence type="ECO:0000256" key="2">
    <source>
        <dbReference type="SAM" id="Phobius"/>
    </source>
</evidence>
<dbReference type="EMBL" id="SDIL01000031">
    <property type="protein sequence ID" value="RXK39420.1"/>
    <property type="molecule type" value="Genomic_DNA"/>
</dbReference>
<name>A0A4Q1BNS4_TREME</name>
<organism evidence="3 4">
    <name type="scientific">Tremella mesenterica</name>
    <name type="common">Jelly fungus</name>
    <dbReference type="NCBI Taxonomy" id="5217"/>
    <lineage>
        <taxon>Eukaryota</taxon>
        <taxon>Fungi</taxon>
        <taxon>Dikarya</taxon>
        <taxon>Basidiomycota</taxon>
        <taxon>Agaricomycotina</taxon>
        <taxon>Tremellomycetes</taxon>
        <taxon>Tremellales</taxon>
        <taxon>Tremellaceae</taxon>
        <taxon>Tremella</taxon>
    </lineage>
</organism>
<proteinExistence type="predicted"/>
<dbReference type="InParanoid" id="A0A4Q1BNS4"/>
<keyword evidence="4" id="KW-1185">Reference proteome</keyword>